<dbReference type="InterPro" id="IPR009078">
    <property type="entry name" value="Ferritin-like_SF"/>
</dbReference>
<dbReference type="SUPFAM" id="SSF47240">
    <property type="entry name" value="Ferritin-like"/>
    <property type="match status" value="1"/>
</dbReference>
<reference evidence="2 3" key="1">
    <citation type="journal article" date="2020" name="Biotechnol. Biofuels">
        <title>New insights from the biogas microbiome by comprehensive genome-resolved metagenomics of nearly 1600 species originating from multiple anaerobic digesters.</title>
        <authorList>
            <person name="Campanaro S."/>
            <person name="Treu L."/>
            <person name="Rodriguez-R L.M."/>
            <person name="Kovalovszki A."/>
            <person name="Ziels R.M."/>
            <person name="Maus I."/>
            <person name="Zhu X."/>
            <person name="Kougias P.G."/>
            <person name="Basile A."/>
            <person name="Luo G."/>
            <person name="Schluter A."/>
            <person name="Konstantinidis K.T."/>
            <person name="Angelidaki I."/>
        </authorList>
    </citation>
    <scope>NUCLEOTIDE SEQUENCE [LARGE SCALE GENOMIC DNA]</scope>
    <source>
        <strain evidence="2">AS06rmzACSIP_65</strain>
    </source>
</reference>
<protein>
    <submittedName>
        <fullName evidence="2">DUF2202 domain-containing protein</fullName>
    </submittedName>
</protein>
<proteinExistence type="predicted"/>
<gene>
    <name evidence="2" type="ORF">GX656_03755</name>
</gene>
<dbReference type="InterPro" id="IPR019243">
    <property type="entry name" value="DUF2202"/>
</dbReference>
<name>A0A847D236_9BACT</name>
<comment type="caution">
    <text evidence="2">The sequence shown here is derived from an EMBL/GenBank/DDBJ whole genome shotgun (WGS) entry which is preliminary data.</text>
</comment>
<dbReference type="CDD" id="cd01048">
    <property type="entry name" value="Ferritin_like_AB2"/>
    <property type="match status" value="1"/>
</dbReference>
<evidence type="ECO:0000313" key="2">
    <source>
        <dbReference type="EMBL" id="NLD25721.1"/>
    </source>
</evidence>
<accession>A0A847D236</accession>
<dbReference type="Pfam" id="PF09968">
    <property type="entry name" value="DUF2202"/>
    <property type="match status" value="1"/>
</dbReference>
<dbReference type="Proteomes" id="UP000545876">
    <property type="component" value="Unassembled WGS sequence"/>
</dbReference>
<feature type="domain" description="DUF2202" evidence="1">
    <location>
        <begin position="13"/>
        <end position="125"/>
    </location>
</feature>
<evidence type="ECO:0000313" key="3">
    <source>
        <dbReference type="Proteomes" id="UP000545876"/>
    </source>
</evidence>
<sequence length="130" mass="14432">MSEQEAAGLAEAIQEEYTAMNTYQAVINALGDVQPFVRIARSEQQHVNALIRVAQRFGVDVPENAGEVAEIEWSTLTEACQMGVIFEQVDAALYDDLMLNTTNPMLTRVYSNLQRASLEKHLPAFEACNP</sequence>
<dbReference type="Gene3D" id="1.20.1260.10">
    <property type="match status" value="1"/>
</dbReference>
<organism evidence="2 3">
    <name type="scientific">Candidatus Dojkabacteria bacterium</name>
    <dbReference type="NCBI Taxonomy" id="2099670"/>
    <lineage>
        <taxon>Bacteria</taxon>
        <taxon>Candidatus Dojkabacteria</taxon>
    </lineage>
</organism>
<evidence type="ECO:0000259" key="1">
    <source>
        <dbReference type="Pfam" id="PF09968"/>
    </source>
</evidence>
<dbReference type="InterPro" id="IPR012347">
    <property type="entry name" value="Ferritin-like"/>
</dbReference>
<dbReference type="EMBL" id="JAAZBX010000024">
    <property type="protein sequence ID" value="NLD25721.1"/>
    <property type="molecule type" value="Genomic_DNA"/>
</dbReference>
<dbReference type="AlphaFoldDB" id="A0A847D236"/>